<dbReference type="KEGG" id="rgu:A4W93_11890"/>
<keyword evidence="7" id="KW-0448">Lipopolysaccharide biosynthesis</keyword>
<dbReference type="Proteomes" id="UP000193427">
    <property type="component" value="Chromosome"/>
</dbReference>
<dbReference type="GO" id="GO:0005886">
    <property type="term" value="C:plasma membrane"/>
    <property type="evidence" value="ECO:0007669"/>
    <property type="project" value="UniProtKB-SubCell"/>
</dbReference>
<accession>A0A1W6LHU8</accession>
<dbReference type="SUPFAM" id="SSF53756">
    <property type="entry name" value="UDP-Glycosyltransferase/glycogen phosphorylase"/>
    <property type="match status" value="1"/>
</dbReference>
<comment type="subcellular location">
    <subcellularLocation>
        <location evidence="7">Cell membrane</location>
    </subcellularLocation>
</comment>
<dbReference type="PANTHER" id="PTHR42755:SF1">
    <property type="entry name" value="3-DEOXY-D-MANNO-OCTULOSONIC ACID TRANSFERASE, MITOCHONDRIAL-RELATED"/>
    <property type="match status" value="1"/>
</dbReference>
<proteinExistence type="inferred from homology"/>
<keyword evidence="9" id="KW-1185">Reference proteome</keyword>
<evidence type="ECO:0000256" key="5">
    <source>
        <dbReference type="ARBA" id="ARBA00031445"/>
    </source>
</evidence>
<evidence type="ECO:0000256" key="7">
    <source>
        <dbReference type="RuleBase" id="RU365103"/>
    </source>
</evidence>
<protein>
    <recommendedName>
        <fullName evidence="3 7">3-deoxy-D-manno-octulosonic acid transferase</fullName>
        <shortName evidence="7">Kdo transferase</shortName>
        <ecNumber evidence="2 7">2.4.99.12</ecNumber>
    </recommendedName>
    <alternativeName>
        <fullName evidence="5 7">Lipid IV(A) 3-deoxy-D-manno-octulosonic acid transferase</fullName>
    </alternativeName>
</protein>
<dbReference type="EMBL" id="CP015118">
    <property type="protein sequence ID" value="ARN23852.1"/>
    <property type="molecule type" value="Genomic_DNA"/>
</dbReference>
<dbReference type="GO" id="GO:0009245">
    <property type="term" value="P:lipid A biosynthetic process"/>
    <property type="evidence" value="ECO:0007669"/>
    <property type="project" value="TreeGrafter"/>
</dbReference>
<dbReference type="AlphaFoldDB" id="A0A1W6LHU8"/>
<dbReference type="PANTHER" id="PTHR42755">
    <property type="entry name" value="3-DEOXY-MANNO-OCTULOSONATE CYTIDYLYLTRANSFERASE"/>
    <property type="match status" value="1"/>
</dbReference>
<dbReference type="STRING" id="946333.A4W93_11890"/>
<keyword evidence="4 7" id="KW-0808">Transferase</keyword>
<sequence>MSGGWGSRAARGAYSLALRLASPAYLGKLLWRSRVEPPYRHALGERFGFYGKPAQPGALWLHAVSLGETRAAQALVDALRAERPDLRLILTNGTATGHEAGHAMLRDGDVQTWLPFDTPGATRRFFRHFKPAAGVLMETEIWPNVLEAARGAGVPVVLANARLSEKSLRQGQRFGAVLGPAMASLHEALAQTEADAARLRTAGVRQAIVCGNLKFDMRIDPALLQLGQAWREALGRPVMLGTSTREGEEGGLIDAWKAQPADQRGLLLIVPRHPQRFDEVAALVLAAGLTLARRSSWGDTPPEDALKADVWLGDSMREMPLYYGLSDVALLGGSFAPLGGQNLIEAAACGCPIVMGPHTFNFAEAAELSLAAGASLRATDIVDGVAQAVGLMAPGWRGPVAAKALAFAAAHQGAAKRMAGRIAPLS</sequence>
<comment type="catalytic activity">
    <reaction evidence="6 7">
        <text>lipid IVA (E. coli) + CMP-3-deoxy-beta-D-manno-octulosonate = alpha-Kdo-(2-&gt;6)-lipid IVA (E. coli) + CMP + H(+)</text>
        <dbReference type="Rhea" id="RHEA:28066"/>
        <dbReference type="ChEBI" id="CHEBI:15378"/>
        <dbReference type="ChEBI" id="CHEBI:58603"/>
        <dbReference type="ChEBI" id="CHEBI:60364"/>
        <dbReference type="ChEBI" id="CHEBI:60377"/>
        <dbReference type="ChEBI" id="CHEBI:85987"/>
        <dbReference type="EC" id="2.4.99.12"/>
    </reaction>
</comment>
<evidence type="ECO:0000256" key="6">
    <source>
        <dbReference type="ARBA" id="ARBA00049183"/>
    </source>
</evidence>
<dbReference type="InterPro" id="IPR038107">
    <property type="entry name" value="Glycos_transf_N_sf"/>
</dbReference>
<dbReference type="GO" id="GO:0043842">
    <property type="term" value="F:Kdo transferase activity"/>
    <property type="evidence" value="ECO:0007669"/>
    <property type="project" value="UniProtKB-EC"/>
</dbReference>
<keyword evidence="7" id="KW-0472">Membrane</keyword>
<dbReference type="Gene3D" id="3.40.50.2000">
    <property type="entry name" value="Glycogen Phosphorylase B"/>
    <property type="match status" value="1"/>
</dbReference>
<keyword evidence="7" id="KW-1003">Cell membrane</keyword>
<comment type="function">
    <text evidence="7">Involved in lipopolysaccharide (LPS) biosynthesis. Catalyzes the transfer of 3-deoxy-D-manno-octulosonate (Kdo) residue(s) from CMP-Kdo to lipid IV(A), the tetraacyldisaccharide-1,4'-bisphosphate precursor of lipid A.</text>
</comment>
<dbReference type="RefSeq" id="WP_085754140.1">
    <property type="nucleotide sequence ID" value="NZ_BSPR01000023.1"/>
</dbReference>
<comment type="pathway">
    <text evidence="1 7">Bacterial outer membrane biogenesis; LPS core biosynthesis.</text>
</comment>
<name>A0A1W6LHU8_9BURK</name>
<dbReference type="Pfam" id="PF04413">
    <property type="entry name" value="Glycos_transf_N"/>
    <property type="match status" value="1"/>
</dbReference>
<dbReference type="InterPro" id="IPR007507">
    <property type="entry name" value="Glycos_transf_N"/>
</dbReference>
<dbReference type="GO" id="GO:0009244">
    <property type="term" value="P:lipopolysaccharide core region biosynthetic process"/>
    <property type="evidence" value="ECO:0007669"/>
    <property type="project" value="UniProtKB-UniRule"/>
</dbReference>
<evidence type="ECO:0000256" key="1">
    <source>
        <dbReference type="ARBA" id="ARBA00004713"/>
    </source>
</evidence>
<evidence type="ECO:0000313" key="8">
    <source>
        <dbReference type="EMBL" id="ARN23852.1"/>
    </source>
</evidence>
<organism evidence="8 9">
    <name type="scientific">Piscinibacter gummiphilus</name>
    <dbReference type="NCBI Taxonomy" id="946333"/>
    <lineage>
        <taxon>Bacteria</taxon>
        <taxon>Pseudomonadati</taxon>
        <taxon>Pseudomonadota</taxon>
        <taxon>Betaproteobacteria</taxon>
        <taxon>Burkholderiales</taxon>
        <taxon>Sphaerotilaceae</taxon>
        <taxon>Piscinibacter</taxon>
    </lineage>
</organism>
<evidence type="ECO:0000256" key="3">
    <source>
        <dbReference type="ARBA" id="ARBA00019077"/>
    </source>
</evidence>
<evidence type="ECO:0000256" key="2">
    <source>
        <dbReference type="ARBA" id="ARBA00012621"/>
    </source>
</evidence>
<dbReference type="EC" id="2.4.99.12" evidence="2 7"/>
<evidence type="ECO:0000256" key="4">
    <source>
        <dbReference type="ARBA" id="ARBA00022679"/>
    </source>
</evidence>
<dbReference type="Gene3D" id="3.40.50.11720">
    <property type="entry name" value="3-Deoxy-D-manno-octulosonic-acid transferase, N-terminal domain"/>
    <property type="match status" value="1"/>
</dbReference>
<reference evidence="8 9" key="1">
    <citation type="submission" date="2016-04" db="EMBL/GenBank/DDBJ databases">
        <title>Complete genome sequence of natural rubber-degrading, novel Gram-negative bacterium, Rhizobacter gummiphilus strain NS21.</title>
        <authorList>
            <person name="Tabata M."/>
            <person name="Kasai D."/>
            <person name="Fukuda M."/>
        </authorList>
    </citation>
    <scope>NUCLEOTIDE SEQUENCE [LARGE SCALE GENOMIC DNA]</scope>
    <source>
        <strain evidence="8 9">NS21</strain>
    </source>
</reference>
<dbReference type="OrthoDB" id="9789797at2"/>
<comment type="similarity">
    <text evidence="7">Belongs to the glycosyltransferase group 1 family.</text>
</comment>
<dbReference type="UniPathway" id="UPA00958"/>
<dbReference type="InterPro" id="IPR039901">
    <property type="entry name" value="Kdotransferase"/>
</dbReference>
<evidence type="ECO:0000313" key="9">
    <source>
        <dbReference type="Proteomes" id="UP000193427"/>
    </source>
</evidence>
<gene>
    <name evidence="8" type="ORF">A4W93_11890</name>
</gene>